<organism evidence="2 3">
    <name type="scientific">Terrihabitans rhizophilus</name>
    <dbReference type="NCBI Taxonomy" id="3092662"/>
    <lineage>
        <taxon>Bacteria</taxon>
        <taxon>Pseudomonadati</taxon>
        <taxon>Pseudomonadota</taxon>
        <taxon>Alphaproteobacteria</taxon>
        <taxon>Hyphomicrobiales</taxon>
        <taxon>Terrihabitans</taxon>
    </lineage>
</organism>
<dbReference type="EMBL" id="JAXAFJ010000003">
    <property type="protein sequence ID" value="MDX6805775.1"/>
    <property type="molecule type" value="Genomic_DNA"/>
</dbReference>
<evidence type="ECO:0000313" key="2">
    <source>
        <dbReference type="EMBL" id="MDX6805775.1"/>
    </source>
</evidence>
<evidence type="ECO:0000313" key="3">
    <source>
        <dbReference type="Proteomes" id="UP001274321"/>
    </source>
</evidence>
<comment type="caution">
    <text evidence="2">The sequence shown here is derived from an EMBL/GenBank/DDBJ whole genome shotgun (WGS) entry which is preliminary data.</text>
</comment>
<protein>
    <submittedName>
        <fullName evidence="2">Uncharacterized protein</fullName>
    </submittedName>
</protein>
<accession>A0ABU4RLT2</accession>
<gene>
    <name evidence="2" type="ORF">SCD90_06845</name>
</gene>
<name>A0ABU4RLT2_9HYPH</name>
<keyword evidence="3" id="KW-1185">Reference proteome</keyword>
<feature type="compositionally biased region" description="Acidic residues" evidence="1">
    <location>
        <begin position="121"/>
        <end position="132"/>
    </location>
</feature>
<proteinExistence type="predicted"/>
<dbReference type="Proteomes" id="UP001274321">
    <property type="component" value="Unassembled WGS sequence"/>
</dbReference>
<sequence length="319" mass="32964">MARQQIIDVGKGLFLVRYASANDRANPPSVSIAPAPGSERAITTILHPDARDATLWQPGTGLVFRSTAPGQIAVNVMPAGPRGSVAASVEIETLTQGVPPVPAKLTQQRPSNQITFTDDLVGNEDDDEEEEGVQASVLPPLPASGGGEVRVLGHVAGRGDVTAGPDEWLAGPSAPSRIEGIAIEWPSCPPGAKLRYAVTYGTRNPASSGLKDLGTFVGSRGKAMPITGIALELVGATGQQIVAEALFLGSPLSRSKGPKVQLSGPTRQEPLVGLRLSLTEAAESKPPRQNPAVRPVAAVEAAPRSTGRVRVFRGKAGAG</sequence>
<evidence type="ECO:0000256" key="1">
    <source>
        <dbReference type="SAM" id="MobiDB-lite"/>
    </source>
</evidence>
<dbReference type="RefSeq" id="WP_319843902.1">
    <property type="nucleotide sequence ID" value="NZ_JAXAFJ010000003.1"/>
</dbReference>
<feature type="region of interest" description="Disordered" evidence="1">
    <location>
        <begin position="121"/>
        <end position="149"/>
    </location>
</feature>
<reference evidence="2 3" key="1">
    <citation type="submission" date="2023-11" db="EMBL/GenBank/DDBJ databases">
        <authorList>
            <person name="Bao R."/>
        </authorList>
    </citation>
    <scope>NUCLEOTIDE SEQUENCE [LARGE SCALE GENOMIC DNA]</scope>
    <source>
        <strain evidence="2 3">PJ23</strain>
    </source>
</reference>